<organism evidence="1 2">
    <name type="scientific">Agrobacterium deltaense Zutra 3/1</name>
    <dbReference type="NCBI Taxonomy" id="1183427"/>
    <lineage>
        <taxon>Bacteria</taxon>
        <taxon>Pseudomonadati</taxon>
        <taxon>Pseudomonadota</taxon>
        <taxon>Alphaproteobacteria</taxon>
        <taxon>Hyphomicrobiales</taxon>
        <taxon>Rhizobiaceae</taxon>
        <taxon>Rhizobium/Agrobacterium group</taxon>
        <taxon>Agrobacterium</taxon>
    </lineage>
</organism>
<dbReference type="EMBL" id="FBWG01000044">
    <property type="protein sequence ID" value="CUX57875.1"/>
    <property type="molecule type" value="Genomic_DNA"/>
</dbReference>
<gene>
    <name evidence="1" type="ORF">AGR7C_Lc50029</name>
</gene>
<proteinExistence type="predicted"/>
<dbReference type="AlphaFoldDB" id="A0A1S7RUU4"/>
<name>A0A1S7RUU4_9HYPH</name>
<accession>A0A1S7RUU4</accession>
<evidence type="ECO:0000313" key="2">
    <source>
        <dbReference type="Proteomes" id="UP000191987"/>
    </source>
</evidence>
<reference evidence="1 2" key="1">
    <citation type="submission" date="2016-01" db="EMBL/GenBank/DDBJ databases">
        <authorList>
            <person name="Oliw E.H."/>
        </authorList>
    </citation>
    <scope>NUCLEOTIDE SEQUENCE [LARGE SCALE GENOMIC DNA]</scope>
    <source>
        <strain evidence="1 2">Zutra 3-1</strain>
    </source>
</reference>
<evidence type="ECO:0000313" key="1">
    <source>
        <dbReference type="EMBL" id="CUX57875.1"/>
    </source>
</evidence>
<dbReference type="Proteomes" id="UP000191987">
    <property type="component" value="Unassembled WGS sequence"/>
</dbReference>
<sequence>MVLPILLGRIYAVLSIGRWWKSVGEEFEAVQQVGRCLIPGLLPLPSFRLGVGIQPA</sequence>
<protein>
    <submittedName>
        <fullName evidence="1">Uncharacterized protein</fullName>
    </submittedName>
</protein>